<sequence>MPSSAGSASEPPAPAESLRVRNLITDVPGLRVGNATDPHIGTGVTVVLCDAPAVAAVDVRGGGPGTRETDLLDPAATVERADAITLSGGSAFGLDAASGVMAGLAARGRGFAVGTAKVPIVPGAILFDLLNGGDKGWEAHPPYTQLGRDALEAADLDFTLGSVGAGTGCTTATVKGGLGSASAIAASGHVVGAVVAVNAAGSPLFGDGPQFRAAPYERDGEFGGLGLPPALSQALADEVIHPHLKGGISRFSTTIAVVATDATLTTVQARRLAIMAQNGLALSLYPVHTPLDGDVVFALSTEKRPLEVPLPDLARLGALASVVLARAVARAIFAATRLPFPDCQKTWHDHFAP</sequence>
<reference evidence="2 3" key="1">
    <citation type="submission" date="2007-07" db="EMBL/GenBank/DDBJ databases">
        <title>Complete sequence of chromosome of Xanthobacter autotrophicus Py2.</title>
        <authorList>
            <consortium name="US DOE Joint Genome Institute"/>
            <person name="Copeland A."/>
            <person name="Lucas S."/>
            <person name="Lapidus A."/>
            <person name="Barry K."/>
            <person name="Glavina del Rio T."/>
            <person name="Hammon N."/>
            <person name="Israni S."/>
            <person name="Dalin E."/>
            <person name="Tice H."/>
            <person name="Pitluck S."/>
            <person name="Sims D."/>
            <person name="Brettin T."/>
            <person name="Bruce D."/>
            <person name="Detter J.C."/>
            <person name="Han C."/>
            <person name="Tapia R."/>
            <person name="Brainard J."/>
            <person name="Schmutz J."/>
            <person name="Larimer F."/>
            <person name="Land M."/>
            <person name="Hauser L."/>
            <person name="Kyrpides N."/>
            <person name="Kim E."/>
            <person name="Ensigns S.A."/>
            <person name="Richardson P."/>
        </authorList>
    </citation>
    <scope>NUCLEOTIDE SEQUENCE [LARGE SCALE GENOMIC DNA]</scope>
    <source>
        <strain evidence="3">ATCC BAA-1158 / Py2</strain>
    </source>
</reference>
<dbReference type="HOGENOM" id="CLU_044458_1_0_5"/>
<gene>
    <name evidence="2" type="ordered locus">Xaut_4121</name>
</gene>
<dbReference type="InterPro" id="IPR016117">
    <property type="entry name" value="ArgJ-like_dom_sf"/>
</dbReference>
<dbReference type="SUPFAM" id="SSF56266">
    <property type="entry name" value="DmpA/ArgJ-like"/>
    <property type="match status" value="1"/>
</dbReference>
<dbReference type="InterPro" id="IPR005321">
    <property type="entry name" value="Peptidase_S58_DmpA"/>
</dbReference>
<evidence type="ECO:0000313" key="2">
    <source>
        <dbReference type="EMBL" id="ABS69343.1"/>
    </source>
</evidence>
<evidence type="ECO:0000256" key="1">
    <source>
        <dbReference type="ARBA" id="ARBA00007068"/>
    </source>
</evidence>
<dbReference type="GO" id="GO:0004177">
    <property type="term" value="F:aminopeptidase activity"/>
    <property type="evidence" value="ECO:0007669"/>
    <property type="project" value="TreeGrafter"/>
</dbReference>
<protein>
    <submittedName>
        <fullName evidence="2">Peptidase S58 DmpA</fullName>
    </submittedName>
</protein>
<keyword evidence="3" id="KW-1185">Reference proteome</keyword>
<dbReference type="EMBL" id="CP000781">
    <property type="protein sequence ID" value="ABS69343.1"/>
    <property type="molecule type" value="Genomic_DNA"/>
</dbReference>
<dbReference type="Gene3D" id="3.60.70.12">
    <property type="entry name" value="L-amino peptidase D-ALA esterase/amidase"/>
    <property type="match status" value="1"/>
</dbReference>
<dbReference type="KEGG" id="xau:Xaut_4121"/>
<dbReference type="PANTHER" id="PTHR36512:SF3">
    <property type="entry name" value="BLR5678 PROTEIN"/>
    <property type="match status" value="1"/>
</dbReference>
<dbReference type="Proteomes" id="UP000002417">
    <property type="component" value="Chromosome"/>
</dbReference>
<proteinExistence type="inferred from homology"/>
<name>A7IMV0_XANP2</name>
<evidence type="ECO:0000313" key="3">
    <source>
        <dbReference type="Proteomes" id="UP000002417"/>
    </source>
</evidence>
<dbReference type="eggNOG" id="COG3191">
    <property type="taxonomic scope" value="Bacteria"/>
</dbReference>
<accession>A7IMV0</accession>
<dbReference type="AlphaFoldDB" id="A7IMV0"/>
<dbReference type="CDD" id="cd02252">
    <property type="entry name" value="nylC_like"/>
    <property type="match status" value="1"/>
</dbReference>
<dbReference type="PhylomeDB" id="A7IMV0"/>
<organism evidence="2 3">
    <name type="scientific">Xanthobacter autotrophicus (strain ATCC BAA-1158 / Py2)</name>
    <dbReference type="NCBI Taxonomy" id="78245"/>
    <lineage>
        <taxon>Bacteria</taxon>
        <taxon>Pseudomonadati</taxon>
        <taxon>Pseudomonadota</taxon>
        <taxon>Alphaproteobacteria</taxon>
        <taxon>Hyphomicrobiales</taxon>
        <taxon>Xanthobacteraceae</taxon>
        <taxon>Xanthobacter</taxon>
    </lineage>
</organism>
<comment type="similarity">
    <text evidence="1">Belongs to the peptidase S58 family.</text>
</comment>
<dbReference type="PANTHER" id="PTHR36512">
    <property type="entry name" value="D-AMINOPEPTIDASE"/>
    <property type="match status" value="1"/>
</dbReference>
<dbReference type="STRING" id="78245.Xaut_4121"/>
<dbReference type="Pfam" id="PF03576">
    <property type="entry name" value="Peptidase_S58"/>
    <property type="match status" value="1"/>
</dbReference>